<name>A0A9D1V713_9FIRM</name>
<evidence type="ECO:0000259" key="10">
    <source>
        <dbReference type="Pfam" id="PF00288"/>
    </source>
</evidence>
<dbReference type="PANTHER" id="PTHR43527:SF2">
    <property type="entry name" value="4-DIPHOSPHOCYTIDYL-2-C-METHYL-D-ERYTHRITOL KINASE, CHLOROPLASTIC"/>
    <property type="match status" value="1"/>
</dbReference>
<proteinExistence type="inferred from homology"/>
<evidence type="ECO:0000256" key="1">
    <source>
        <dbReference type="ARBA" id="ARBA00009684"/>
    </source>
</evidence>
<keyword evidence="9" id="KW-0414">Isoprene biosynthesis</keyword>
<evidence type="ECO:0000256" key="4">
    <source>
        <dbReference type="ARBA" id="ARBA00022679"/>
    </source>
</evidence>
<dbReference type="PANTHER" id="PTHR43527">
    <property type="entry name" value="4-DIPHOSPHOCYTIDYL-2-C-METHYL-D-ERYTHRITOL KINASE, CHLOROPLASTIC"/>
    <property type="match status" value="1"/>
</dbReference>
<evidence type="ECO:0000256" key="6">
    <source>
        <dbReference type="ARBA" id="ARBA00022777"/>
    </source>
</evidence>
<reference evidence="12" key="1">
    <citation type="journal article" date="2021" name="PeerJ">
        <title>Extensive microbial diversity within the chicken gut microbiome revealed by metagenomics and culture.</title>
        <authorList>
            <person name="Gilroy R."/>
            <person name="Ravi A."/>
            <person name="Getino M."/>
            <person name="Pursley I."/>
            <person name="Horton D.L."/>
            <person name="Alikhan N.F."/>
            <person name="Baker D."/>
            <person name="Gharbi K."/>
            <person name="Hall N."/>
            <person name="Watson M."/>
            <person name="Adriaenssens E.M."/>
            <person name="Foster-Nyarko E."/>
            <person name="Jarju S."/>
            <person name="Secka A."/>
            <person name="Antonio M."/>
            <person name="Oren A."/>
            <person name="Chaudhuri R.R."/>
            <person name="La Ragione R."/>
            <person name="Hildebrand F."/>
            <person name="Pallen M.J."/>
        </authorList>
    </citation>
    <scope>NUCLEOTIDE SEQUENCE</scope>
    <source>
        <strain evidence="12">811</strain>
    </source>
</reference>
<dbReference type="GO" id="GO:0050515">
    <property type="term" value="F:4-(cytidine 5'-diphospho)-2-C-methyl-D-erythritol kinase activity"/>
    <property type="evidence" value="ECO:0007669"/>
    <property type="project" value="UniProtKB-UniRule"/>
</dbReference>
<dbReference type="InterPro" id="IPR013750">
    <property type="entry name" value="GHMP_kinase_C_dom"/>
</dbReference>
<dbReference type="EC" id="2.7.1.148" evidence="2 9"/>
<evidence type="ECO:0000256" key="3">
    <source>
        <dbReference type="ARBA" id="ARBA00017473"/>
    </source>
</evidence>
<dbReference type="GO" id="GO:0019288">
    <property type="term" value="P:isopentenyl diphosphate biosynthetic process, methylerythritol 4-phosphate pathway"/>
    <property type="evidence" value="ECO:0007669"/>
    <property type="project" value="UniProtKB-UniRule"/>
</dbReference>
<dbReference type="SUPFAM" id="SSF55060">
    <property type="entry name" value="GHMP Kinase, C-terminal domain"/>
    <property type="match status" value="1"/>
</dbReference>
<dbReference type="SUPFAM" id="SSF54211">
    <property type="entry name" value="Ribosomal protein S5 domain 2-like"/>
    <property type="match status" value="1"/>
</dbReference>
<dbReference type="Proteomes" id="UP000824204">
    <property type="component" value="Unassembled WGS sequence"/>
</dbReference>
<evidence type="ECO:0000313" key="13">
    <source>
        <dbReference type="Proteomes" id="UP000824204"/>
    </source>
</evidence>
<sequence>MCYNKTKYFSGSGAMFAAKVKSFAKLNLSLNIAGASGGYHLLDSVVTSIDIYDTVCTKPRDDRLINVYMHGLNSETIPPEKNNAVKAGEAFVNAFSTRGADVEIYKDIPMGAGLGGSSADAAGVLNALAKLYKIKDRAKLKELADTLGSDTGYMLSGGFARISGRGERVEPLGACPPLHFLLFLPRTPVSTAECFAEYDKAPDALRADSARMERALREGNFLQIAQNIYNALQAPACRLNDETAQALEAAKAFSPSAAAVTGSGSAVFALFESEELCRWAKSRYKGKLKTRIVKSVAPAAKRAGIKNPFVLGEDEGK</sequence>
<evidence type="ECO:0000256" key="9">
    <source>
        <dbReference type="HAMAP-Rule" id="MF_00061"/>
    </source>
</evidence>
<keyword evidence="4 9" id="KW-0808">Transferase</keyword>
<dbReference type="NCBIfam" id="TIGR00154">
    <property type="entry name" value="ispE"/>
    <property type="match status" value="1"/>
</dbReference>
<dbReference type="InterPro" id="IPR004424">
    <property type="entry name" value="IspE"/>
</dbReference>
<comment type="pathway">
    <text evidence="9">Isoprenoid biosynthesis; isopentenyl diphosphate biosynthesis via DXP pathway; isopentenyl diphosphate from 1-deoxy-D-xylulose 5-phosphate: step 3/6.</text>
</comment>
<reference evidence="12" key="2">
    <citation type="submission" date="2021-04" db="EMBL/GenBank/DDBJ databases">
        <authorList>
            <person name="Gilroy R."/>
        </authorList>
    </citation>
    <scope>NUCLEOTIDE SEQUENCE</scope>
    <source>
        <strain evidence="12">811</strain>
    </source>
</reference>
<comment type="function">
    <text evidence="9">Catalyzes the phosphorylation of the position 2 hydroxy group of 4-diphosphocytidyl-2C-methyl-D-erythritol.</text>
</comment>
<feature type="active site" evidence="9">
    <location>
        <position position="25"/>
    </location>
</feature>
<keyword evidence="6 9" id="KW-0418">Kinase</keyword>
<dbReference type="AlphaFoldDB" id="A0A9D1V713"/>
<gene>
    <name evidence="9 12" type="primary">ispE</name>
    <name evidence="12" type="ORF">H9741_00545</name>
</gene>
<dbReference type="EMBL" id="DXFX01000007">
    <property type="protein sequence ID" value="HIX06944.1"/>
    <property type="molecule type" value="Genomic_DNA"/>
</dbReference>
<evidence type="ECO:0000313" key="12">
    <source>
        <dbReference type="EMBL" id="HIX06944.1"/>
    </source>
</evidence>
<dbReference type="InterPro" id="IPR006204">
    <property type="entry name" value="GHMP_kinase_N_dom"/>
</dbReference>
<dbReference type="InterPro" id="IPR036554">
    <property type="entry name" value="GHMP_kinase_C_sf"/>
</dbReference>
<comment type="caution">
    <text evidence="9">Lacks conserved residue(s) required for the propagation of feature annotation.</text>
</comment>
<evidence type="ECO:0000256" key="7">
    <source>
        <dbReference type="ARBA" id="ARBA00022840"/>
    </source>
</evidence>
<evidence type="ECO:0000259" key="11">
    <source>
        <dbReference type="Pfam" id="PF08544"/>
    </source>
</evidence>
<dbReference type="Gene3D" id="3.30.70.890">
    <property type="entry name" value="GHMP kinase, C-terminal domain"/>
    <property type="match status" value="1"/>
</dbReference>
<feature type="domain" description="GHMP kinase N-terminal" evidence="10">
    <location>
        <begin position="84"/>
        <end position="152"/>
    </location>
</feature>
<dbReference type="GO" id="GO:0005524">
    <property type="term" value="F:ATP binding"/>
    <property type="evidence" value="ECO:0007669"/>
    <property type="project" value="UniProtKB-UniRule"/>
</dbReference>
<dbReference type="GO" id="GO:0016114">
    <property type="term" value="P:terpenoid biosynthetic process"/>
    <property type="evidence" value="ECO:0007669"/>
    <property type="project" value="UniProtKB-UniRule"/>
</dbReference>
<protein>
    <recommendedName>
        <fullName evidence="3 9">4-diphosphocytidyl-2-C-methyl-D-erythritol kinase</fullName>
        <shortName evidence="9">CMK</shortName>
        <ecNumber evidence="2 9">2.7.1.148</ecNumber>
    </recommendedName>
    <alternativeName>
        <fullName evidence="8 9">4-(cytidine-5'-diphospho)-2-C-methyl-D-erythritol kinase</fullName>
    </alternativeName>
</protein>
<dbReference type="PIRSF" id="PIRSF010376">
    <property type="entry name" value="IspE"/>
    <property type="match status" value="1"/>
</dbReference>
<evidence type="ECO:0000256" key="5">
    <source>
        <dbReference type="ARBA" id="ARBA00022741"/>
    </source>
</evidence>
<comment type="caution">
    <text evidence="12">The sequence shown here is derived from an EMBL/GenBank/DDBJ whole genome shotgun (WGS) entry which is preliminary data.</text>
</comment>
<dbReference type="InterPro" id="IPR014721">
    <property type="entry name" value="Ribsml_uS5_D2-typ_fold_subgr"/>
</dbReference>
<accession>A0A9D1V713</accession>
<keyword evidence="7 9" id="KW-0067">ATP-binding</keyword>
<dbReference type="Gene3D" id="3.30.230.10">
    <property type="match status" value="1"/>
</dbReference>
<comment type="catalytic activity">
    <reaction evidence="9">
        <text>4-CDP-2-C-methyl-D-erythritol + ATP = 4-CDP-2-C-methyl-D-erythritol 2-phosphate + ADP + H(+)</text>
        <dbReference type="Rhea" id="RHEA:18437"/>
        <dbReference type="ChEBI" id="CHEBI:15378"/>
        <dbReference type="ChEBI" id="CHEBI:30616"/>
        <dbReference type="ChEBI" id="CHEBI:57823"/>
        <dbReference type="ChEBI" id="CHEBI:57919"/>
        <dbReference type="ChEBI" id="CHEBI:456216"/>
        <dbReference type="EC" id="2.7.1.148"/>
    </reaction>
</comment>
<evidence type="ECO:0000256" key="8">
    <source>
        <dbReference type="ARBA" id="ARBA00032554"/>
    </source>
</evidence>
<dbReference type="HAMAP" id="MF_00061">
    <property type="entry name" value="IspE"/>
    <property type="match status" value="1"/>
</dbReference>
<feature type="domain" description="GHMP kinase C-terminal" evidence="11">
    <location>
        <begin position="212"/>
        <end position="275"/>
    </location>
</feature>
<dbReference type="Pfam" id="PF08544">
    <property type="entry name" value="GHMP_kinases_C"/>
    <property type="match status" value="1"/>
</dbReference>
<dbReference type="InterPro" id="IPR020568">
    <property type="entry name" value="Ribosomal_Su5_D2-typ_SF"/>
</dbReference>
<evidence type="ECO:0000256" key="2">
    <source>
        <dbReference type="ARBA" id="ARBA00012052"/>
    </source>
</evidence>
<comment type="similarity">
    <text evidence="1 9">Belongs to the GHMP kinase family. IspE subfamily.</text>
</comment>
<dbReference type="Pfam" id="PF00288">
    <property type="entry name" value="GHMP_kinases_N"/>
    <property type="match status" value="1"/>
</dbReference>
<feature type="active site" evidence="9">
    <location>
        <position position="150"/>
    </location>
</feature>
<keyword evidence="5 9" id="KW-0547">Nucleotide-binding</keyword>
<organism evidence="12 13">
    <name type="scientific">Candidatus Borkfalkia faecipullorum</name>
    <dbReference type="NCBI Taxonomy" id="2838510"/>
    <lineage>
        <taxon>Bacteria</taxon>
        <taxon>Bacillati</taxon>
        <taxon>Bacillota</taxon>
        <taxon>Clostridia</taxon>
        <taxon>Christensenellales</taxon>
        <taxon>Christensenellaceae</taxon>
        <taxon>Candidatus Borkfalkia</taxon>
    </lineage>
</organism>